<gene>
    <name evidence="3" type="ORF">WMO13_05910</name>
</gene>
<dbReference type="PANTHER" id="PTHR30466">
    <property type="entry name" value="FLAVIN REDUCTASE"/>
    <property type="match status" value="1"/>
</dbReference>
<dbReference type="PANTHER" id="PTHR30466:SF1">
    <property type="entry name" value="FMN REDUCTASE (NADH) RUTF"/>
    <property type="match status" value="1"/>
</dbReference>
<evidence type="ECO:0000313" key="3">
    <source>
        <dbReference type="EMBL" id="WZW86925.1"/>
    </source>
</evidence>
<evidence type="ECO:0000256" key="1">
    <source>
        <dbReference type="ARBA" id="ARBA00023002"/>
    </source>
</evidence>
<dbReference type="SUPFAM" id="SSF50475">
    <property type="entry name" value="FMN-binding split barrel"/>
    <property type="match status" value="1"/>
</dbReference>
<evidence type="ECO:0000313" key="4">
    <source>
        <dbReference type="Proteomes" id="UP001449178"/>
    </source>
</evidence>
<dbReference type="InterPro" id="IPR050268">
    <property type="entry name" value="NADH-dep_flavin_reductase"/>
</dbReference>
<proteinExistence type="predicted"/>
<keyword evidence="1" id="KW-0560">Oxidoreductase</keyword>
<evidence type="ECO:0000259" key="2">
    <source>
        <dbReference type="SMART" id="SM00903"/>
    </source>
</evidence>
<dbReference type="EMBL" id="CP150637">
    <property type="protein sequence ID" value="WZW86925.1"/>
    <property type="molecule type" value="Genomic_DNA"/>
</dbReference>
<protein>
    <submittedName>
        <fullName evidence="3">Flavin reductase</fullName>
    </submittedName>
</protein>
<dbReference type="InterPro" id="IPR002563">
    <property type="entry name" value="Flavin_Rdtase-like_dom"/>
</dbReference>
<reference evidence="3 4" key="1">
    <citation type="submission" date="2024-03" db="EMBL/GenBank/DDBJ databases">
        <title>Complete Genome Sequence and Annotation of Ignatzschineria larvae DSM 13226.</title>
        <authorList>
            <person name="Cantrell E."/>
            <person name="Burcham Z.M."/>
        </authorList>
    </citation>
    <scope>NUCLEOTIDE SEQUENCE [LARGE SCALE GENOMIC DNA]</scope>
    <source>
        <strain evidence="3 4">DSM 13226</strain>
    </source>
</reference>
<dbReference type="Pfam" id="PF01613">
    <property type="entry name" value="Flavin_Reduct"/>
    <property type="match status" value="1"/>
</dbReference>
<dbReference type="RefSeq" id="WP_026878634.1">
    <property type="nucleotide sequence ID" value="NZ_AZOD01000011.1"/>
</dbReference>
<sequence>MGMDSQHQDVKKFFRDAMATLGAGVNVITTDGSAGRAGLTATAVVSITDTPPTMMISVNRNSAVNAIFKENGTMAVNILSAKQQLVAEYFGGLHPVSMEARFARFSFEKGELGLPLLTGALAQLEGHIIETYEVGTHTLFILELFEIRASEEKEALIYFNRAFYTLKHPS</sequence>
<feature type="domain" description="Flavin reductase like" evidence="2">
    <location>
        <begin position="18"/>
        <end position="165"/>
    </location>
</feature>
<keyword evidence="4" id="KW-1185">Reference proteome</keyword>
<dbReference type="Gene3D" id="2.30.110.10">
    <property type="entry name" value="Electron Transport, Fmn-binding Protein, Chain A"/>
    <property type="match status" value="1"/>
</dbReference>
<organism evidence="3 4">
    <name type="scientific">Ignatzschineria larvae DSM 13226</name>
    <dbReference type="NCBI Taxonomy" id="1111732"/>
    <lineage>
        <taxon>Bacteria</taxon>
        <taxon>Pseudomonadati</taxon>
        <taxon>Pseudomonadota</taxon>
        <taxon>Gammaproteobacteria</taxon>
        <taxon>Cardiobacteriales</taxon>
        <taxon>Ignatzschineriaceae</taxon>
        <taxon>Ignatzschineria</taxon>
    </lineage>
</organism>
<dbReference type="Proteomes" id="UP001449178">
    <property type="component" value="Chromosome"/>
</dbReference>
<name>A0ABZ3BWM9_9GAMM</name>
<dbReference type="SMART" id="SM00903">
    <property type="entry name" value="Flavin_Reduct"/>
    <property type="match status" value="1"/>
</dbReference>
<accession>A0ABZ3BWM9</accession>
<dbReference type="InterPro" id="IPR012349">
    <property type="entry name" value="Split_barrel_FMN-bd"/>
</dbReference>